<reference evidence="3" key="1">
    <citation type="submission" date="2016-10" db="EMBL/GenBank/DDBJ databases">
        <authorList>
            <person name="Varghese N."/>
            <person name="Submissions S."/>
        </authorList>
    </citation>
    <scope>NUCLEOTIDE SEQUENCE [LARGE SCALE GENOMIC DNA]</scope>
    <source>
        <strain evidence="3">CGMCC 1.10218</strain>
    </source>
</reference>
<feature type="transmembrane region" description="Helical" evidence="1">
    <location>
        <begin position="21"/>
        <end position="40"/>
    </location>
</feature>
<protein>
    <recommendedName>
        <fullName evidence="4">Transmembrane protein</fullName>
    </recommendedName>
</protein>
<dbReference type="Proteomes" id="UP000199223">
    <property type="component" value="Unassembled WGS sequence"/>
</dbReference>
<evidence type="ECO:0000313" key="2">
    <source>
        <dbReference type="EMBL" id="SEJ59909.1"/>
    </source>
</evidence>
<sequence length="149" mass="16680">MSAVKKPSRDRQWTNVRRVEFIYVAVACALIIGLFVYASFRPTSDLVFWLVSGALLLVSLGIWGRQYQVLDERGKLRFLQSWAVSGVVTGSGLGWALLWGVYQDVKLSGSGETAGPPDLPFWFAYLSLVTGLVAMAFTNLYLRRRDARE</sequence>
<gene>
    <name evidence="2" type="ORF">SAMN04488058_111109</name>
</gene>
<organism evidence="2 3">
    <name type="scientific">Deinococcus reticulitermitis</name>
    <dbReference type="NCBI Taxonomy" id="856736"/>
    <lineage>
        <taxon>Bacteria</taxon>
        <taxon>Thermotogati</taxon>
        <taxon>Deinococcota</taxon>
        <taxon>Deinococci</taxon>
        <taxon>Deinococcales</taxon>
        <taxon>Deinococcaceae</taxon>
        <taxon>Deinococcus</taxon>
    </lineage>
</organism>
<feature type="transmembrane region" description="Helical" evidence="1">
    <location>
        <begin position="46"/>
        <end position="64"/>
    </location>
</feature>
<keyword evidence="3" id="KW-1185">Reference proteome</keyword>
<feature type="transmembrane region" description="Helical" evidence="1">
    <location>
        <begin position="76"/>
        <end position="102"/>
    </location>
</feature>
<evidence type="ECO:0008006" key="4">
    <source>
        <dbReference type="Google" id="ProtNLM"/>
    </source>
</evidence>
<dbReference type="EMBL" id="FNZA01000011">
    <property type="protein sequence ID" value="SEJ59909.1"/>
    <property type="molecule type" value="Genomic_DNA"/>
</dbReference>
<evidence type="ECO:0000313" key="3">
    <source>
        <dbReference type="Proteomes" id="UP000199223"/>
    </source>
</evidence>
<keyword evidence="1" id="KW-1133">Transmembrane helix</keyword>
<dbReference type="STRING" id="856736.SAMN04488058_111109"/>
<accession>A0A1H7A2J8</accession>
<keyword evidence="1" id="KW-0472">Membrane</keyword>
<name>A0A1H7A2J8_9DEIO</name>
<evidence type="ECO:0000256" key="1">
    <source>
        <dbReference type="SAM" id="Phobius"/>
    </source>
</evidence>
<keyword evidence="1" id="KW-0812">Transmembrane</keyword>
<proteinExistence type="predicted"/>
<dbReference type="AlphaFoldDB" id="A0A1H7A2J8"/>
<feature type="transmembrane region" description="Helical" evidence="1">
    <location>
        <begin position="122"/>
        <end position="142"/>
    </location>
</feature>